<evidence type="ECO:0000313" key="1">
    <source>
        <dbReference type="EMBL" id="CAI8038123.1"/>
    </source>
</evidence>
<dbReference type="SUPFAM" id="SSF51197">
    <property type="entry name" value="Clavaminate synthase-like"/>
    <property type="match status" value="1"/>
</dbReference>
<protein>
    <recommendedName>
        <fullName evidence="3">Phytanoyl-CoA dioxygenase</fullName>
    </recommendedName>
</protein>
<dbReference type="AlphaFoldDB" id="A0AA35WY26"/>
<gene>
    <name evidence="1" type="ORF">GBAR_LOCUS21264</name>
</gene>
<organism evidence="1 2">
    <name type="scientific">Geodia barretti</name>
    <name type="common">Barrett's horny sponge</name>
    <dbReference type="NCBI Taxonomy" id="519541"/>
    <lineage>
        <taxon>Eukaryota</taxon>
        <taxon>Metazoa</taxon>
        <taxon>Porifera</taxon>
        <taxon>Demospongiae</taxon>
        <taxon>Heteroscleromorpha</taxon>
        <taxon>Tetractinellida</taxon>
        <taxon>Astrophorina</taxon>
        <taxon>Geodiidae</taxon>
        <taxon>Geodia</taxon>
    </lineage>
</organism>
<dbReference type="Proteomes" id="UP001174909">
    <property type="component" value="Unassembled WGS sequence"/>
</dbReference>
<proteinExistence type="predicted"/>
<reference evidence="1" key="1">
    <citation type="submission" date="2023-03" db="EMBL/GenBank/DDBJ databases">
        <authorList>
            <person name="Steffen K."/>
            <person name="Cardenas P."/>
        </authorList>
    </citation>
    <scope>NUCLEOTIDE SEQUENCE</scope>
</reference>
<dbReference type="Gene3D" id="2.60.120.620">
    <property type="entry name" value="q2cbj1_9rhob like domain"/>
    <property type="match status" value="2"/>
</dbReference>
<dbReference type="InterPro" id="IPR008775">
    <property type="entry name" value="Phytyl_CoA_dOase-like"/>
</dbReference>
<dbReference type="Pfam" id="PF05721">
    <property type="entry name" value="PhyH"/>
    <property type="match status" value="1"/>
</dbReference>
<sequence length="242" mass="26828">MMLTDRQVAQFDAFGFCVLRGVLGAGELDTARAEFDIGLARAAAGTERRGIRKQLNWSNLGPDTPFLGLLLEDARFVGRCRAVLRRGVKFAFYLQPLDEHSGALRFVPGSHKEPLHFDMRKIGIKESNLRVLDAAGLEVDEVPAYVARSEPGDVIAFDSRVWHASWGGGHDRRMCSLGYFAAPATPAEEESMAELARQDAELLEAFPLLERPSHWVANPAGSPMRRRWIQALRQWGFAGLPG</sequence>
<name>A0AA35WY26_GEOBA</name>
<evidence type="ECO:0000313" key="2">
    <source>
        <dbReference type="Proteomes" id="UP001174909"/>
    </source>
</evidence>
<comment type="caution">
    <text evidence="1">The sequence shown here is derived from an EMBL/GenBank/DDBJ whole genome shotgun (WGS) entry which is preliminary data.</text>
</comment>
<dbReference type="EMBL" id="CASHTH010002976">
    <property type="protein sequence ID" value="CAI8038123.1"/>
    <property type="molecule type" value="Genomic_DNA"/>
</dbReference>
<evidence type="ECO:0008006" key="3">
    <source>
        <dbReference type="Google" id="ProtNLM"/>
    </source>
</evidence>
<accession>A0AA35WY26</accession>
<keyword evidence="2" id="KW-1185">Reference proteome</keyword>